<keyword evidence="2" id="KW-1185">Reference proteome</keyword>
<dbReference type="WBParaSite" id="PgB11_g048_t03">
    <property type="protein sequence ID" value="PgB11_g048_t03"/>
    <property type="gene ID" value="PgB11_g048"/>
</dbReference>
<evidence type="ECO:0000313" key="4">
    <source>
        <dbReference type="WBParaSite" id="PgB11_g048_t05"/>
    </source>
</evidence>
<evidence type="ECO:0000313" key="3">
    <source>
        <dbReference type="WBParaSite" id="PgB11_g048_t03"/>
    </source>
</evidence>
<organism evidence="2 3">
    <name type="scientific">Parascaris univalens</name>
    <name type="common">Nematode worm</name>
    <dbReference type="NCBI Taxonomy" id="6257"/>
    <lineage>
        <taxon>Eukaryota</taxon>
        <taxon>Metazoa</taxon>
        <taxon>Ecdysozoa</taxon>
        <taxon>Nematoda</taxon>
        <taxon>Chromadorea</taxon>
        <taxon>Rhabditida</taxon>
        <taxon>Spirurina</taxon>
        <taxon>Ascaridomorpha</taxon>
        <taxon>Ascaridoidea</taxon>
        <taxon>Ascarididae</taxon>
        <taxon>Parascaris</taxon>
    </lineage>
</organism>
<proteinExistence type="predicted"/>
<evidence type="ECO:0000313" key="2">
    <source>
        <dbReference type="Proteomes" id="UP000887569"/>
    </source>
</evidence>
<evidence type="ECO:0000256" key="1">
    <source>
        <dbReference type="SAM" id="Phobius"/>
    </source>
</evidence>
<dbReference type="WBParaSite" id="PgB11_g048_t05">
    <property type="protein sequence ID" value="PgB11_g048_t05"/>
    <property type="gene ID" value="PgB11_g048"/>
</dbReference>
<dbReference type="AlphaFoldDB" id="A0A914ZNW2"/>
<reference evidence="3 4" key="1">
    <citation type="submission" date="2022-11" db="UniProtKB">
        <authorList>
            <consortium name="WormBaseParasite"/>
        </authorList>
    </citation>
    <scope>IDENTIFICATION</scope>
</reference>
<keyword evidence="1" id="KW-0472">Membrane</keyword>
<dbReference type="Proteomes" id="UP000887569">
    <property type="component" value="Unplaced"/>
</dbReference>
<keyword evidence="1" id="KW-0812">Transmembrane</keyword>
<name>A0A914ZNW2_PARUN</name>
<keyword evidence="1" id="KW-1133">Transmembrane helix</keyword>
<sequence length="242" mass="27468">MRSHQTTSLTIKVLANPSWSIRMSAKTLKSYAIPLSDVSDDEGLFGSHSRTSLSNSRLMSWLERISPLIRNRKVRYLAIVNFFLSAFNVILMLILVALLIYFIVLTIKKNEAIGSAENPCIFRYGNWGECSGACWNISKQSEPPKMRRMVLRSSIIQARGSKYKPCPKDLANRFEEAPCNFFRCPIPLSSFAFYNTCFFNDANKGKAGGCYRIRQLPLDSYVLIHIDANLTEKCPDCPDFII</sequence>
<accession>A0A914ZNW2</accession>
<feature type="transmembrane region" description="Helical" evidence="1">
    <location>
        <begin position="76"/>
        <end position="104"/>
    </location>
</feature>
<protein>
    <submittedName>
        <fullName evidence="3 4">BPTI/Kunitz inhibitor domain-containing protein</fullName>
    </submittedName>
</protein>